<dbReference type="Pfam" id="PF23036">
    <property type="entry name" value="TRAPPC10_1st"/>
    <property type="match status" value="1"/>
</dbReference>
<dbReference type="Proteomes" id="UP000198406">
    <property type="component" value="Unassembled WGS sequence"/>
</dbReference>
<dbReference type="GO" id="GO:1990071">
    <property type="term" value="C:TRAPPII protein complex"/>
    <property type="evidence" value="ECO:0007669"/>
    <property type="project" value="InterPro"/>
</dbReference>
<feature type="region of interest" description="Disordered" evidence="1">
    <location>
        <begin position="236"/>
        <end position="255"/>
    </location>
</feature>
<dbReference type="OrthoDB" id="48742at2759"/>
<dbReference type="AlphaFoldDB" id="A0A1Z5JP49"/>
<organism evidence="3 4">
    <name type="scientific">Fistulifera solaris</name>
    <name type="common">Oleaginous diatom</name>
    <dbReference type="NCBI Taxonomy" id="1519565"/>
    <lineage>
        <taxon>Eukaryota</taxon>
        <taxon>Sar</taxon>
        <taxon>Stramenopiles</taxon>
        <taxon>Ochrophyta</taxon>
        <taxon>Bacillariophyta</taxon>
        <taxon>Bacillariophyceae</taxon>
        <taxon>Bacillariophycidae</taxon>
        <taxon>Naviculales</taxon>
        <taxon>Naviculaceae</taxon>
        <taxon>Fistulifera</taxon>
    </lineage>
</organism>
<comment type="caution">
    <text evidence="3">The sequence shown here is derived from an EMBL/GenBank/DDBJ whole genome shotgun (WGS) entry which is preliminary data.</text>
</comment>
<dbReference type="InterPro" id="IPR045126">
    <property type="entry name" value="TRAPPC10/Trs130"/>
</dbReference>
<gene>
    <name evidence="3" type="ORF">FisN_3Lh246</name>
</gene>
<protein>
    <recommendedName>
        <fullName evidence="2">TRAPPC10/Trs130 N-terminal domain-containing protein</fullName>
    </recommendedName>
</protein>
<reference evidence="3 4" key="1">
    <citation type="journal article" date="2015" name="Plant Cell">
        <title>Oil accumulation by the oleaginous diatom Fistulifera solaris as revealed by the genome and transcriptome.</title>
        <authorList>
            <person name="Tanaka T."/>
            <person name="Maeda Y."/>
            <person name="Veluchamy A."/>
            <person name="Tanaka M."/>
            <person name="Abida H."/>
            <person name="Marechal E."/>
            <person name="Bowler C."/>
            <person name="Muto M."/>
            <person name="Sunaga Y."/>
            <person name="Tanaka M."/>
            <person name="Yoshino T."/>
            <person name="Taniguchi T."/>
            <person name="Fukuda Y."/>
            <person name="Nemoto M."/>
            <person name="Matsumoto M."/>
            <person name="Wong P.S."/>
            <person name="Aburatani S."/>
            <person name="Fujibuchi W."/>
        </authorList>
    </citation>
    <scope>NUCLEOTIDE SEQUENCE [LARGE SCALE GENOMIC DNA]</scope>
    <source>
        <strain evidence="3 4">JPCC DA0580</strain>
    </source>
</reference>
<evidence type="ECO:0000259" key="2">
    <source>
        <dbReference type="Pfam" id="PF23036"/>
    </source>
</evidence>
<dbReference type="InterPro" id="IPR056913">
    <property type="entry name" value="TRAPPC10/Trs130_N"/>
</dbReference>
<sequence>MPADPPTASATYFDQENLFLEHLSSGFAYLNDKSTDTDNDVPRSKISVHFLDPTSAASGRIQSPRTADASRHLELYQKITKILSREYKNTLKDIPYKNVRTGESITIPEFSLQPTVSHGGILMVDRAEDASEWHQNPMTYVYLAECHSLEHYRLKVKPSIQIFVSQLQANPEFKNNETLPNFLIVVVPNYQSISDDASTISNSSSVGESTSSGAKSRVAAFASRVAAARHRISGTAGSAEELGGGGGGNNSSDDEMDVIVADSPIRHKTKLERDLLRKMHADFPSARVCALASFARDETPPFLEWESFLSALGATIVDNLQDKCRNYKEVLKKVSADHRQYFLVKESMAFSYEQCQLYADALVQYEELRAMLPNWDKQSAKRGLAINYTSLQIALQGDPLAFRQYARAAASVTEVAYELEYYFLVRETKYLFAMKDANAVLQRCLGFARKMWQVQEGRAGNDTNRLIEVNKWGLEFGWVVKEATYSYTENPNFEDQAFSATLCELMGFTRLRLLRMGKLMEIPVTPNLGGQDFPDDLKTNVEWTPWSEPTNSSREDPEEASLRNNANVVADALSTKEGFEWIYMSLTKLLAANQEASGKKRLASCLRLEAIDIAIKQNRLRTAAQEMFKVAQECEEWKSCYFFLLFRLCQLERQFESGTKYLETLVCCFGAPHAPPKAKDVVFRDLLAVISGCDTTTILSGAPLFQTIVSLDEFELSAANGTERKLFKRVYTIGDTVTVKIIVTSQLPEDVKVGSLSISLVPFQSYVAAMEDSIEVKESEVFIELQLSDVTVKPGRNEYQYKWVPNRSGQFILSTISMSWNNIIFTYNPKKRKQPTIRVDVIPCEHSQTLTIAPDYLIPGHTQNLLLKFNSGKDTIIQGKSQLVGSPGIFVGKQDDDTLLSALEIDLDSTSADSIVSIPIRVQCADNGGGGVLKVQTNTRFCRDQGEEFEAQLDIAVPALGQTGFVIEEVTVIPYRSDRLVLHAAFECHAPKSFLVRKWKIELPAYLKLTADLNETLANTDVCCGETIMLNFECRVTGDVPNTVKATVVLVFDNEEGVAFEESHILRQACPKMPLPLAEMPPVSVNLMPSAIQGTVGRPVHIKCNVDASGLSGQEVCYKVTSDASDWIISGRTEGPLPENAELDLVGIPTRPGTLSSYVQLSLRRNGYELPISISQPGPFHASDPPLHSAVAYPITGTSEDGI</sequence>
<dbReference type="PANTHER" id="PTHR13251">
    <property type="entry name" value="EPILEPSY HOLOPROSENCEPHALY CANDIDATE 1/TMEM1"/>
    <property type="match status" value="1"/>
</dbReference>
<evidence type="ECO:0000313" key="4">
    <source>
        <dbReference type="Proteomes" id="UP000198406"/>
    </source>
</evidence>
<proteinExistence type="predicted"/>
<accession>A0A1Z5JP49</accession>
<feature type="domain" description="TRAPPC10/Trs130 N-terminal" evidence="2">
    <location>
        <begin position="254"/>
        <end position="376"/>
    </location>
</feature>
<dbReference type="GO" id="GO:0005829">
    <property type="term" value="C:cytosol"/>
    <property type="evidence" value="ECO:0007669"/>
    <property type="project" value="GOC"/>
</dbReference>
<evidence type="ECO:0000313" key="3">
    <source>
        <dbReference type="EMBL" id="GAX15800.1"/>
    </source>
</evidence>
<keyword evidence="4" id="KW-1185">Reference proteome</keyword>
<dbReference type="EMBL" id="BDSP01000096">
    <property type="protein sequence ID" value="GAX15800.1"/>
    <property type="molecule type" value="Genomic_DNA"/>
</dbReference>
<dbReference type="PANTHER" id="PTHR13251:SF3">
    <property type="entry name" value="TRAFFICKING PROTEIN PARTICLE COMPLEX SUBUNIT 10"/>
    <property type="match status" value="1"/>
</dbReference>
<name>A0A1Z5JP49_FISSO</name>
<dbReference type="InParanoid" id="A0A1Z5JP49"/>
<dbReference type="GO" id="GO:0006891">
    <property type="term" value="P:intra-Golgi vesicle-mediated transport"/>
    <property type="evidence" value="ECO:0007669"/>
    <property type="project" value="TreeGrafter"/>
</dbReference>
<dbReference type="GO" id="GO:0034498">
    <property type="term" value="P:early endosome to Golgi transport"/>
    <property type="evidence" value="ECO:0007669"/>
    <property type="project" value="TreeGrafter"/>
</dbReference>
<evidence type="ECO:0000256" key="1">
    <source>
        <dbReference type="SAM" id="MobiDB-lite"/>
    </source>
</evidence>